<gene>
    <name evidence="1" type="ORF">SAMN05444008_11554</name>
</gene>
<dbReference type="RefSeq" id="WP_073045959.1">
    <property type="nucleotide sequence ID" value="NZ_FQUO01000015.1"/>
</dbReference>
<dbReference type="InterPro" id="IPR013783">
    <property type="entry name" value="Ig-like_fold"/>
</dbReference>
<keyword evidence="2" id="KW-1185">Reference proteome</keyword>
<dbReference type="STRING" id="1302690.BUE76_10580"/>
<evidence type="ECO:0000313" key="2">
    <source>
        <dbReference type="Proteomes" id="UP000184368"/>
    </source>
</evidence>
<evidence type="ECO:0008006" key="3">
    <source>
        <dbReference type="Google" id="ProtNLM"/>
    </source>
</evidence>
<accession>A0A1M5G0X6</accession>
<reference evidence="1 2" key="1">
    <citation type="submission" date="2016-11" db="EMBL/GenBank/DDBJ databases">
        <authorList>
            <person name="Jaros S."/>
            <person name="Januszkiewicz K."/>
            <person name="Wedrychowicz H."/>
        </authorList>
    </citation>
    <scope>NUCLEOTIDE SEQUENCE [LARGE SCALE GENOMIC DNA]</scope>
    <source>
        <strain evidence="1 2">DSM 26897</strain>
    </source>
</reference>
<dbReference type="EMBL" id="FQUO01000015">
    <property type="protein sequence ID" value="SHF97366.1"/>
    <property type="molecule type" value="Genomic_DNA"/>
</dbReference>
<sequence length="713" mass="80128">MSYRILERPYKFSYAANPVLYRFDVANPEAPGCAIEIELRTVPITGTVTDTDWGVLISRQTLYPGADGVVNFYCQDYLNSYMDWHVAELASNEVVAVTTQIRKYYIRHRQIQKGNTSPAWNSDSANLLTVLKGGVAKEKWDRNNFFVSYLVANKPFLTWQPADELIGLEERRYLTYFHHYDTTPELRLKARVVYQDGATDTVTKAFPPLSASLLFHLPAGLKQLGLFGLQPGKKVWFYDVSVEDDGGNVYAKPYRLYADYRPYYNAFSFIYANSLGGIDSMRVRGDYDIEIQREYTEVEKAGGDYAGELLPTERAVINISKYEVYKGDAGMLNTPRMQEAMQDMLLSDFVLREIAGRWLRVMHMQKTQPMGGTDDTVWSFPLQWRYTFNNSQFTPLGINLGAAVEVAPPDDFSVCTPPSGLQFEYIEAVPAQLAHRYRFTWNEVLAAEGYELEVNNGSTWSAPIFAATNTALILLEIDNQYSWRVRTKCGDGDYSAYTVGPGIDIVSTAPACSAPINLETELVTIDQTTATMQFKWSQVPGVLEYVLEWRQSGSGDWQSKVVAQAAPPTTIQAGFLRDGGYEWRVRSKCNAAGDYSGYAYGETFVPSNLLGSCTPPTNLSVTIDRSTIGKARAQILGYFIPIFQWTAAQAASSYEWQLREKGTNGAWLTQNNVQSGMMGNALVNRNWEWRVRTNCTGGGFSQFINGPEFNTNV</sequence>
<proteinExistence type="predicted"/>
<protein>
    <recommendedName>
        <fullName evidence="3">Fibronectin type-III domain-containing protein</fullName>
    </recommendedName>
</protein>
<dbReference type="InterPro" id="IPR036116">
    <property type="entry name" value="FN3_sf"/>
</dbReference>
<dbReference type="SUPFAM" id="SSF49265">
    <property type="entry name" value="Fibronectin type III"/>
    <property type="match status" value="1"/>
</dbReference>
<dbReference type="Gene3D" id="2.60.40.10">
    <property type="entry name" value="Immunoglobulins"/>
    <property type="match status" value="2"/>
</dbReference>
<name>A0A1M5G0X6_9BACT</name>
<organism evidence="1 2">
    <name type="scientific">Cnuella takakiae</name>
    <dbReference type="NCBI Taxonomy" id="1302690"/>
    <lineage>
        <taxon>Bacteria</taxon>
        <taxon>Pseudomonadati</taxon>
        <taxon>Bacteroidota</taxon>
        <taxon>Chitinophagia</taxon>
        <taxon>Chitinophagales</taxon>
        <taxon>Chitinophagaceae</taxon>
        <taxon>Cnuella</taxon>
    </lineage>
</organism>
<dbReference type="AlphaFoldDB" id="A0A1M5G0X6"/>
<dbReference type="OrthoDB" id="681011at2"/>
<dbReference type="Proteomes" id="UP000184368">
    <property type="component" value="Unassembled WGS sequence"/>
</dbReference>
<evidence type="ECO:0000313" key="1">
    <source>
        <dbReference type="EMBL" id="SHF97366.1"/>
    </source>
</evidence>